<feature type="compositionally biased region" description="Basic and acidic residues" evidence="12">
    <location>
        <begin position="1114"/>
        <end position="1129"/>
    </location>
</feature>
<feature type="region of interest" description="Disordered" evidence="12">
    <location>
        <begin position="843"/>
        <end position="889"/>
    </location>
</feature>
<dbReference type="GO" id="GO:0008270">
    <property type="term" value="F:zinc ion binding"/>
    <property type="evidence" value="ECO:0007669"/>
    <property type="project" value="UniProtKB-KW"/>
</dbReference>
<feature type="domain" description="C2H2-type" evidence="13">
    <location>
        <begin position="287"/>
        <end position="315"/>
    </location>
</feature>
<dbReference type="InterPro" id="IPR036236">
    <property type="entry name" value="Znf_C2H2_sf"/>
</dbReference>
<feature type="compositionally biased region" description="Basic and acidic residues" evidence="12">
    <location>
        <begin position="871"/>
        <end position="882"/>
    </location>
</feature>
<feature type="domain" description="C2H2-type" evidence="13">
    <location>
        <begin position="994"/>
        <end position="1021"/>
    </location>
</feature>
<dbReference type="Pfam" id="PF13912">
    <property type="entry name" value="zf-C2H2_6"/>
    <property type="match status" value="2"/>
</dbReference>
<feature type="region of interest" description="Disordered" evidence="12">
    <location>
        <begin position="473"/>
        <end position="509"/>
    </location>
</feature>
<feature type="domain" description="C2H2-type" evidence="13">
    <location>
        <begin position="1098"/>
        <end position="1126"/>
    </location>
</feature>
<keyword evidence="10" id="KW-0539">Nucleus</keyword>
<feature type="domain" description="C2H2-type" evidence="13">
    <location>
        <begin position="1531"/>
        <end position="1558"/>
    </location>
</feature>
<dbReference type="InterPro" id="IPR050826">
    <property type="entry name" value="Krueppel_C2H2_ZnFinger"/>
</dbReference>
<feature type="domain" description="C2H2-type" evidence="13">
    <location>
        <begin position="1286"/>
        <end position="1313"/>
    </location>
</feature>
<feature type="region of interest" description="Disordered" evidence="12">
    <location>
        <begin position="1329"/>
        <end position="1375"/>
    </location>
</feature>
<feature type="domain" description="C2H2-type" evidence="13">
    <location>
        <begin position="325"/>
        <end position="352"/>
    </location>
</feature>
<feature type="domain" description="C2H2-type" evidence="13">
    <location>
        <begin position="546"/>
        <end position="573"/>
    </location>
</feature>
<dbReference type="PROSITE" id="PS50157">
    <property type="entry name" value="ZINC_FINGER_C2H2_2"/>
    <property type="match status" value="20"/>
</dbReference>
<dbReference type="FunFam" id="3.30.160.60:FF:000264">
    <property type="entry name" value="Zinc finger protein 236"/>
    <property type="match status" value="1"/>
</dbReference>
<reference evidence="14" key="2">
    <citation type="submission" date="2014-07" db="EMBL/GenBank/DDBJ databases">
        <authorList>
            <person name="Hull J."/>
        </authorList>
    </citation>
    <scope>NUCLEOTIDE SEQUENCE</scope>
</reference>
<feature type="domain" description="C2H2-type" evidence="13">
    <location>
        <begin position="225"/>
        <end position="252"/>
    </location>
</feature>
<feature type="compositionally biased region" description="Basic and acidic residues" evidence="12">
    <location>
        <begin position="1337"/>
        <end position="1347"/>
    </location>
</feature>
<dbReference type="Gene3D" id="3.30.160.60">
    <property type="entry name" value="Classic Zinc Finger"/>
    <property type="match status" value="16"/>
</dbReference>
<reference evidence="14" key="1">
    <citation type="journal article" date="2014" name="PLoS ONE">
        <title>Transcriptome-Based Identification of ABC Transporters in the Western Tarnished Plant Bug Lygus hesperus.</title>
        <authorList>
            <person name="Hull J.J."/>
            <person name="Chaney K."/>
            <person name="Geib S.M."/>
            <person name="Fabrick J.A."/>
            <person name="Brent C.S."/>
            <person name="Walsh D."/>
            <person name="Lavine L.C."/>
        </authorList>
    </citation>
    <scope>NUCLEOTIDE SEQUENCE</scope>
</reference>
<feature type="domain" description="C2H2-type" evidence="13">
    <location>
        <begin position="759"/>
        <end position="781"/>
    </location>
</feature>
<dbReference type="InterPro" id="IPR013087">
    <property type="entry name" value="Znf_C2H2_type"/>
</dbReference>
<proteinExistence type="predicted"/>
<evidence type="ECO:0000256" key="2">
    <source>
        <dbReference type="ARBA" id="ARBA00004123"/>
    </source>
</evidence>
<evidence type="ECO:0000256" key="1">
    <source>
        <dbReference type="ARBA" id="ARBA00003767"/>
    </source>
</evidence>
<feature type="compositionally biased region" description="Basic and acidic residues" evidence="12">
    <location>
        <begin position="843"/>
        <end position="860"/>
    </location>
</feature>
<keyword evidence="5 11" id="KW-0863">Zinc-finger</keyword>
<evidence type="ECO:0000256" key="7">
    <source>
        <dbReference type="ARBA" id="ARBA00023015"/>
    </source>
</evidence>
<organism evidence="14">
    <name type="scientific">Lygus hesperus</name>
    <name type="common">Western plant bug</name>
    <dbReference type="NCBI Taxonomy" id="30085"/>
    <lineage>
        <taxon>Eukaryota</taxon>
        <taxon>Metazoa</taxon>
        <taxon>Ecdysozoa</taxon>
        <taxon>Arthropoda</taxon>
        <taxon>Hexapoda</taxon>
        <taxon>Insecta</taxon>
        <taxon>Pterygota</taxon>
        <taxon>Neoptera</taxon>
        <taxon>Paraneoptera</taxon>
        <taxon>Hemiptera</taxon>
        <taxon>Heteroptera</taxon>
        <taxon>Panheteroptera</taxon>
        <taxon>Cimicomorpha</taxon>
        <taxon>Miridae</taxon>
        <taxon>Mirini</taxon>
        <taxon>Lygus</taxon>
    </lineage>
</organism>
<evidence type="ECO:0000256" key="4">
    <source>
        <dbReference type="ARBA" id="ARBA00022737"/>
    </source>
</evidence>
<dbReference type="SUPFAM" id="SSF57667">
    <property type="entry name" value="beta-beta-alpha zinc fingers"/>
    <property type="match status" value="11"/>
</dbReference>
<feature type="domain" description="C2H2-type" evidence="13">
    <location>
        <begin position="731"/>
        <end position="758"/>
    </location>
</feature>
<feature type="domain" description="C2H2-type" evidence="13">
    <location>
        <begin position="1258"/>
        <end position="1285"/>
    </location>
</feature>
<keyword evidence="6" id="KW-0862">Zinc</keyword>
<sequence length="1608" mass="180843">MGTTEMSEIDLQDGSCTFTANVIGTQLLFSLPDAAPHQSADSAIVIENGVQYIPVYVQETLPSNVVSSYVIDDSQQLPLLNHSRQIILTEEQIVTFNQVTTSSIQENDFSQHFLSLTADEAQENCDFDVLDNGKKAAIIVEKEDVLALNGVPTPIVDYDAVDPPDNTCPQACDTCGLRFESRKLFKKHILSHLHEKPFKCPHCPESFNHEYNYIPHVATHNKKDPFCPVCNKRFSRLAGLKAHILIHQCDDTLPCPECLEEFSSQKLLDAHRLEHKSGFVRIPTRFHYCTSCDEKFVTRAFLKEHIQEVHKLKIPKKIKKGKGGYVCEFCKKRFAKPSQLVRHRRTHTGEKPFKCAECGKGFGQKGSLQIHMLKHSGERPYACKYCSSQFSQKGNLQAHILRIHPEEKDEMRNRHCKFCSSSFRNIVGLHSHMSRHHGVIYSSKRGKSITFNELPNREDEIVVDISLVDKDTSNKENEGKTLESSGVVISNDEERPANPEVDPKGKHSSAEVINKCKHCYKMFPKRTDLVKHLKMHAEEMKQKTEYVCDCGKRFPCETNLMCHVQAAHSEEVTCETANSQSDSLKDVQHHRKWKPNLTDQEVRSEVSPAVRDVELQSSDQEEIILGPNPPIIPLSEPSPVQPVTSTSITVTSNSKILGDIPIECAKLLITADGTIEVIHDRDIGKAIIKTEVPEEPARENVAPASEEGEQYLVQEVIEESTRVDEDNSRKYKCDHCNLAFKQQSHWKTHLRIHTGDKPYSCETCNKTFASKSALTVHMGTHDDVPSFNCEDCGKAFSTARSMRRHMELHVPGFPYTCFVCSRGYKTKMSWQKHLATHLKITQKGDEVQNTSEDKDAKGSDGGDESDQVVHQAKDDGASEQKKAASSNGAFQGDWNDLIQSFQPGQSFNFNSTQDVISATVTSSSTKTTSSSSNTTRLPNEVRFTGGTWSDDCQLFNAQANQDFDGCVFLQNSGNLPTSVPSVVSAPTPPQANSHRCSLCDVSFDNLVELSIHKTTHLQDKWATCATCDRVFSSLSDYQAHMRVCPPSSNSQSADKANQEYMCMDFLEASKLQKCATCDIHFFQPTDYVIHVNTHHGAIACKYCSEWFKTDAELKAHHQQSHEEESRSTEGDSGSGDPKEHLNTPEDASMELVNIGIAGDRKPVSSRERLELKRKRNAWRRQAILPLTEEEQLAIAKESPSSISEKILQQSILRLKKEPIKTEPETEKHPNQCKYCPKSFRKPSDLVRHLRVHTGERPYTCTSCNKSFSIKSTAKSHVKIHKKEQAYSCHICNNSFAAIGSLKVHMRLHTGARPFACELCPAKFRTSGHRKSHMFSHQKKESAKEKDNTYLPLPVEQAPSPPRSLPQPPKSPKIPSPVKYLRDQDQLEPEFGKAAEKYVEVMEVDQLKKPLPNSQLLFSLDNALNFGDRPGEVTSQQFFLKEVKGDEQAGTAAHFVVTMGDEINYQDNINDLLESVPNLNEDPEDRLNLDLDLEVPSKQQIHETCTVCGKVFDSSLQLDLHMKKEHFSSSLLSCNVCKQTFRGKTDLEVHMLVHELDQLSCHACSLEFPDESALRKHKCTNEDSDIKTMPSTSLDLASVVHEFFSFPTL</sequence>
<feature type="domain" description="C2H2-type" evidence="13">
    <location>
        <begin position="381"/>
        <end position="409"/>
    </location>
</feature>
<feature type="domain" description="C2H2-type" evidence="13">
    <location>
        <begin position="1502"/>
        <end position="1530"/>
    </location>
</feature>
<feature type="compositionally biased region" description="Pro residues" evidence="12">
    <location>
        <begin position="1358"/>
        <end position="1374"/>
    </location>
</feature>
<dbReference type="GO" id="GO:0005634">
    <property type="term" value="C:nucleus"/>
    <property type="evidence" value="ECO:0007669"/>
    <property type="project" value="UniProtKB-SubCell"/>
</dbReference>
<name>A0A0A9ZCT2_LYGHE</name>
<comment type="subcellular location">
    <subcellularLocation>
        <location evidence="2">Nucleus</location>
    </subcellularLocation>
</comment>
<dbReference type="FunFam" id="3.30.160.60:FF:000110">
    <property type="entry name" value="Zinc finger protein-like"/>
    <property type="match status" value="1"/>
</dbReference>
<feature type="domain" description="C2H2-type" evidence="13">
    <location>
        <begin position="1314"/>
        <end position="1341"/>
    </location>
</feature>
<dbReference type="EMBL" id="GBHO01000537">
    <property type="protein sequence ID" value="JAG43067.1"/>
    <property type="molecule type" value="Transcribed_RNA"/>
</dbReference>
<evidence type="ECO:0000256" key="6">
    <source>
        <dbReference type="ARBA" id="ARBA00022833"/>
    </source>
</evidence>
<keyword evidence="9" id="KW-0804">Transcription</keyword>
<keyword evidence="8" id="KW-0238">DNA-binding</keyword>
<protein>
    <recommendedName>
        <fullName evidence="13">C2H2-type domain-containing protein</fullName>
    </recommendedName>
</protein>
<dbReference type="Pfam" id="PF00096">
    <property type="entry name" value="zf-C2H2"/>
    <property type="match status" value="12"/>
</dbReference>
<gene>
    <name evidence="14" type="ORF">CM83_72140</name>
</gene>
<evidence type="ECO:0000256" key="10">
    <source>
        <dbReference type="ARBA" id="ARBA00023242"/>
    </source>
</evidence>
<keyword evidence="3" id="KW-0479">Metal-binding</keyword>
<keyword evidence="4" id="KW-0677">Repeat</keyword>
<evidence type="ECO:0000256" key="12">
    <source>
        <dbReference type="SAM" id="MobiDB-lite"/>
    </source>
</evidence>
<feature type="compositionally biased region" description="Basic and acidic residues" evidence="12">
    <location>
        <begin position="492"/>
        <end position="509"/>
    </location>
</feature>
<feature type="region of interest" description="Disordered" evidence="12">
    <location>
        <begin position="1114"/>
        <end position="1147"/>
    </location>
</feature>
<dbReference type="FunFam" id="3.30.160.60:FF:000145">
    <property type="entry name" value="Zinc finger protein 574"/>
    <property type="match status" value="1"/>
</dbReference>
<evidence type="ECO:0000256" key="11">
    <source>
        <dbReference type="PROSITE-ProRule" id="PRU00042"/>
    </source>
</evidence>
<dbReference type="GO" id="GO:0003677">
    <property type="term" value="F:DNA binding"/>
    <property type="evidence" value="ECO:0007669"/>
    <property type="project" value="UniProtKB-KW"/>
</dbReference>
<dbReference type="FunFam" id="3.30.160.60:FF:001818">
    <property type="entry name" value="GDNF-inducible zinc finger protein 1 isoform X1"/>
    <property type="match status" value="2"/>
</dbReference>
<accession>A0A0A9ZCT2</accession>
<feature type="domain" description="C2H2-type" evidence="13">
    <location>
        <begin position="787"/>
        <end position="814"/>
    </location>
</feature>
<feature type="domain" description="C2H2-type" evidence="13">
    <location>
        <begin position="198"/>
        <end position="225"/>
    </location>
</feature>
<keyword evidence="7" id="KW-0805">Transcription regulation</keyword>
<dbReference type="PROSITE" id="PS00028">
    <property type="entry name" value="ZINC_FINGER_C2H2_1"/>
    <property type="match status" value="22"/>
</dbReference>
<evidence type="ECO:0000259" key="13">
    <source>
        <dbReference type="PROSITE" id="PS50157"/>
    </source>
</evidence>
<feature type="domain" description="C2H2-type" evidence="13">
    <location>
        <begin position="1230"/>
        <end position="1257"/>
    </location>
</feature>
<evidence type="ECO:0000313" key="14">
    <source>
        <dbReference type="EMBL" id="JAG43067.1"/>
    </source>
</evidence>
<feature type="domain" description="C2H2-type" evidence="13">
    <location>
        <begin position="514"/>
        <end position="541"/>
    </location>
</feature>
<comment type="function">
    <text evidence="1">May be involved in transcriptional regulation.</text>
</comment>
<dbReference type="FunFam" id="3.30.160.60:FF:000097">
    <property type="entry name" value="Zinc finger protein"/>
    <property type="match status" value="1"/>
</dbReference>
<dbReference type="FunFam" id="3.30.160.60:FF:000624">
    <property type="entry name" value="zinc finger protein 697"/>
    <property type="match status" value="2"/>
</dbReference>
<evidence type="ECO:0000256" key="5">
    <source>
        <dbReference type="ARBA" id="ARBA00022771"/>
    </source>
</evidence>
<evidence type="ECO:0000256" key="8">
    <source>
        <dbReference type="ARBA" id="ARBA00023125"/>
    </source>
</evidence>
<feature type="domain" description="C2H2-type" evidence="13">
    <location>
        <begin position="170"/>
        <end position="197"/>
    </location>
</feature>
<dbReference type="SMART" id="SM00355">
    <property type="entry name" value="ZnF_C2H2"/>
    <property type="match status" value="26"/>
</dbReference>
<evidence type="ECO:0000256" key="9">
    <source>
        <dbReference type="ARBA" id="ARBA00023163"/>
    </source>
</evidence>
<evidence type="ECO:0000256" key="3">
    <source>
        <dbReference type="ARBA" id="ARBA00022723"/>
    </source>
</evidence>
<feature type="domain" description="C2H2-type" evidence="13">
    <location>
        <begin position="353"/>
        <end position="380"/>
    </location>
</feature>
<dbReference type="PANTHER" id="PTHR24377">
    <property type="entry name" value="IP01015P-RELATED"/>
    <property type="match status" value="1"/>
</dbReference>